<dbReference type="InterPro" id="IPR013212">
    <property type="entry name" value="Mad3/Bub1_I"/>
</dbReference>
<dbReference type="InterPro" id="IPR011009">
    <property type="entry name" value="Kinase-like_dom_sf"/>
</dbReference>
<evidence type="ECO:0000256" key="4">
    <source>
        <dbReference type="ARBA" id="ARBA00023328"/>
    </source>
</evidence>
<feature type="non-terminal residue" evidence="8">
    <location>
        <position position="1"/>
    </location>
</feature>
<dbReference type="InterPro" id="IPR015661">
    <property type="entry name" value="Bub1/Mad3"/>
</dbReference>
<name>A0A5C3MR60_9AGAM</name>
<dbReference type="GO" id="GO:0004672">
    <property type="term" value="F:protein kinase activity"/>
    <property type="evidence" value="ECO:0007669"/>
    <property type="project" value="InterPro"/>
</dbReference>
<dbReference type="InterPro" id="IPR000719">
    <property type="entry name" value="Prot_kinase_dom"/>
</dbReference>
<dbReference type="Proteomes" id="UP000305948">
    <property type="component" value="Unassembled WGS sequence"/>
</dbReference>
<evidence type="ECO:0000313" key="8">
    <source>
        <dbReference type="EMBL" id="TFK47794.1"/>
    </source>
</evidence>
<accession>A0A5C3MR60</accession>
<evidence type="ECO:0000256" key="5">
    <source>
        <dbReference type="SAM" id="MobiDB-lite"/>
    </source>
</evidence>
<comment type="subcellular location">
    <subcellularLocation>
        <location evidence="1">Chromosome</location>
        <location evidence="1">Centromere</location>
        <location evidence="1">Kinetochore</location>
    </subcellularLocation>
</comment>
<feature type="compositionally biased region" description="Low complexity" evidence="5">
    <location>
        <begin position="448"/>
        <end position="458"/>
    </location>
</feature>
<dbReference type="AlphaFoldDB" id="A0A5C3MR60"/>
<dbReference type="Pfam" id="PF08311">
    <property type="entry name" value="Mad3_BUB1_I"/>
    <property type="match status" value="1"/>
</dbReference>
<feature type="compositionally biased region" description="Low complexity" evidence="5">
    <location>
        <begin position="180"/>
        <end position="193"/>
    </location>
</feature>
<dbReference type="InterPro" id="IPR008271">
    <property type="entry name" value="Ser/Thr_kinase_AS"/>
</dbReference>
<sequence>ERETRRAKVAAALQEEEDPLAAYVQLIKWTEENYRGALLGHSGLLVLLEKACRTFVDDPSYKGDLRYFKIWARYASLVEHSSMVYSYLLDKEIGVVFSQLYDEYAQALERGRQYDKADEMYQRGIQRRARPVERLRKNYEEFKRRSTTTPRSMPTAPPRPRCKWAAEDEMLRQSPLRNILPSTPVLPSSSSTPSSPPAPSMFLPPECTAETRYNVMTAPPAEGKRPEKLQFNLDLLWTKEGGEYCIEEARARSMGLLNKKWDRDADPASVRVQFNDDGQKTSKQYTTTSRRLAGAEPTVTINTKEALADVFGMYNSPDKSMRFANVAGSKYAPVKKVEPMAPLVFTPKQSSHANENENAKTPAQGFRPFVDENADAGHRAAADENAAFQPFVDESAKSTTSITPDAGRRALGAKEPGTAPKPEADENAPTPAFAPKPFSAPVFRPAQDDQAAAAAPAATKPSTSSQVFMPFRDTNGPGRVFSRPADNAFVPKRNVLGEKRDESAPKPVFNRAPLQSAFAPQVHDVQEEAPESQYDPSDSSWDDDDDDDGDGEAEDQQVAYQPAEEDDGFTESEEYFEEQEELEPYHTREAPLGGRFGQFDVMTPITERTYEFTMSTRAFGTPSTVERAFLQDDAHDAAELLARELRTEETEWDTFHRRSSLPDGAEEQNAPPFRISDGHTIPLPKSEVFTPPEQPPPRQVGNLSLSDTLLAVSSFVPPNPCNPFDPEILKTLLAISPHDAACHDLKGQTAGQLESLQKFAEKRQRRSSGSSSGNTSRITEVLDVFDLGIGDRRFEVSHKLGEGGFGAVFAAKDVSGKPDEDDEDFDDDEEASSYAVKIVKPRNLWEYHILRRVHCTLSQRLRRSVVQPHALYAFSDESYLILDLCPQGTLLDVVNNAGKMNVSQHGACLDEVLVTFLSIELLRLVEGIHSAGFIHGDLKIDNCLLRLEDVPGGLSAWSTIYQPSGKDGWEYKGIKLIDFGRTIDTQVFPAGQQYIADWPADARDCFEIRENKPWTYQTDYFGLAGIIYCLLFGKYLDKATIVPVDGTSDPQRPHYKLSTPFKRYWNTDLWIRLFDLLLNPCFAREDGKLPLCEELSSLRVEMEAWLEKNCDRSSGSLRALLKKIE</sequence>
<proteinExistence type="predicted"/>
<feature type="domain" description="BUB1 N-terminal" evidence="7">
    <location>
        <begin position="9"/>
        <end position="180"/>
    </location>
</feature>
<dbReference type="OrthoDB" id="248495at2759"/>
<dbReference type="GO" id="GO:0005524">
    <property type="term" value="F:ATP binding"/>
    <property type="evidence" value="ECO:0007669"/>
    <property type="project" value="InterPro"/>
</dbReference>
<dbReference type="GO" id="GO:0007094">
    <property type="term" value="P:mitotic spindle assembly checkpoint signaling"/>
    <property type="evidence" value="ECO:0007669"/>
    <property type="project" value="InterPro"/>
</dbReference>
<evidence type="ECO:0000256" key="3">
    <source>
        <dbReference type="ARBA" id="ARBA00022838"/>
    </source>
</evidence>
<feature type="compositionally biased region" description="Acidic residues" evidence="5">
    <location>
        <begin position="540"/>
        <end position="555"/>
    </location>
</feature>
<evidence type="ECO:0000259" key="7">
    <source>
        <dbReference type="PROSITE" id="PS51489"/>
    </source>
</evidence>
<dbReference type="Pfam" id="PF08171">
    <property type="entry name" value="Mad3_BUB1_II"/>
    <property type="match status" value="1"/>
</dbReference>
<dbReference type="SUPFAM" id="SSF56112">
    <property type="entry name" value="Protein kinase-like (PK-like)"/>
    <property type="match status" value="1"/>
</dbReference>
<feature type="compositionally biased region" description="Basic and acidic residues" evidence="5">
    <location>
        <begin position="495"/>
        <end position="504"/>
    </location>
</feature>
<dbReference type="Gene3D" id="1.25.40.430">
    <property type="match status" value="1"/>
</dbReference>
<dbReference type="GO" id="GO:0051754">
    <property type="term" value="P:meiotic sister chromatid cohesion, centromeric"/>
    <property type="evidence" value="ECO:0007669"/>
    <property type="project" value="TreeGrafter"/>
</dbReference>
<dbReference type="PANTHER" id="PTHR14030:SF4">
    <property type="entry name" value="BUB1 KINASE, ISOFORM A-RELATED"/>
    <property type="match status" value="1"/>
</dbReference>
<dbReference type="EMBL" id="ML213522">
    <property type="protein sequence ID" value="TFK47794.1"/>
    <property type="molecule type" value="Genomic_DNA"/>
</dbReference>
<evidence type="ECO:0000256" key="1">
    <source>
        <dbReference type="ARBA" id="ARBA00004629"/>
    </source>
</evidence>
<dbReference type="Pfam" id="PF00069">
    <property type="entry name" value="Pkinase"/>
    <property type="match status" value="1"/>
</dbReference>
<dbReference type="SMART" id="SM00220">
    <property type="entry name" value="S_TKc"/>
    <property type="match status" value="1"/>
</dbReference>
<keyword evidence="4" id="KW-0137">Centromere</keyword>
<keyword evidence="2" id="KW-0158">Chromosome</keyword>
<dbReference type="SMART" id="SM00777">
    <property type="entry name" value="Mad3_BUB1_I"/>
    <property type="match status" value="1"/>
</dbReference>
<dbReference type="STRING" id="5364.A0A5C3MR60"/>
<gene>
    <name evidence="8" type="ORF">OE88DRAFT_1617395</name>
</gene>
<dbReference type="PROSITE" id="PS51489">
    <property type="entry name" value="BUB1_N"/>
    <property type="match status" value="1"/>
</dbReference>
<reference evidence="8 9" key="1">
    <citation type="journal article" date="2019" name="Nat. Ecol. Evol.">
        <title>Megaphylogeny resolves global patterns of mushroom evolution.</title>
        <authorList>
            <person name="Varga T."/>
            <person name="Krizsan K."/>
            <person name="Foldi C."/>
            <person name="Dima B."/>
            <person name="Sanchez-Garcia M."/>
            <person name="Sanchez-Ramirez S."/>
            <person name="Szollosi G.J."/>
            <person name="Szarkandi J.G."/>
            <person name="Papp V."/>
            <person name="Albert L."/>
            <person name="Andreopoulos W."/>
            <person name="Angelini C."/>
            <person name="Antonin V."/>
            <person name="Barry K.W."/>
            <person name="Bougher N.L."/>
            <person name="Buchanan P."/>
            <person name="Buyck B."/>
            <person name="Bense V."/>
            <person name="Catcheside P."/>
            <person name="Chovatia M."/>
            <person name="Cooper J."/>
            <person name="Damon W."/>
            <person name="Desjardin D."/>
            <person name="Finy P."/>
            <person name="Geml J."/>
            <person name="Haridas S."/>
            <person name="Hughes K."/>
            <person name="Justo A."/>
            <person name="Karasinski D."/>
            <person name="Kautmanova I."/>
            <person name="Kiss B."/>
            <person name="Kocsube S."/>
            <person name="Kotiranta H."/>
            <person name="LaButti K.M."/>
            <person name="Lechner B.E."/>
            <person name="Liimatainen K."/>
            <person name="Lipzen A."/>
            <person name="Lukacs Z."/>
            <person name="Mihaltcheva S."/>
            <person name="Morgado L.N."/>
            <person name="Niskanen T."/>
            <person name="Noordeloos M.E."/>
            <person name="Ohm R.A."/>
            <person name="Ortiz-Santana B."/>
            <person name="Ovrebo C."/>
            <person name="Racz N."/>
            <person name="Riley R."/>
            <person name="Savchenko A."/>
            <person name="Shiryaev A."/>
            <person name="Soop K."/>
            <person name="Spirin V."/>
            <person name="Szebenyi C."/>
            <person name="Tomsovsky M."/>
            <person name="Tulloss R.E."/>
            <person name="Uehling J."/>
            <person name="Grigoriev I.V."/>
            <person name="Vagvolgyi C."/>
            <person name="Papp T."/>
            <person name="Martin F.M."/>
            <person name="Miettinen O."/>
            <person name="Hibbett D.S."/>
            <person name="Nagy L.G."/>
        </authorList>
    </citation>
    <scope>NUCLEOTIDE SEQUENCE [LARGE SCALE GENOMIC DNA]</scope>
    <source>
        <strain evidence="8 9">OMC1185</strain>
    </source>
</reference>
<feature type="region of interest" description="Disordered" evidence="5">
    <location>
        <begin position="384"/>
        <end position="593"/>
    </location>
</feature>
<protein>
    <recommendedName>
        <fullName evidence="10">Kinase-like protein</fullName>
    </recommendedName>
</protein>
<dbReference type="GO" id="GO:0005634">
    <property type="term" value="C:nucleus"/>
    <property type="evidence" value="ECO:0007669"/>
    <property type="project" value="TreeGrafter"/>
</dbReference>
<feature type="region of interest" description="Disordered" evidence="5">
    <location>
        <begin position="653"/>
        <end position="701"/>
    </location>
</feature>
<organism evidence="8 9">
    <name type="scientific">Heliocybe sulcata</name>
    <dbReference type="NCBI Taxonomy" id="5364"/>
    <lineage>
        <taxon>Eukaryota</taxon>
        <taxon>Fungi</taxon>
        <taxon>Dikarya</taxon>
        <taxon>Basidiomycota</taxon>
        <taxon>Agaricomycotina</taxon>
        <taxon>Agaricomycetes</taxon>
        <taxon>Gloeophyllales</taxon>
        <taxon>Gloeophyllaceae</taxon>
        <taxon>Heliocybe</taxon>
    </lineage>
</organism>
<dbReference type="Gene3D" id="6.10.20.170">
    <property type="match status" value="1"/>
</dbReference>
<feature type="region of interest" description="Disordered" evidence="5">
    <location>
        <begin position="349"/>
        <end position="370"/>
    </location>
</feature>
<feature type="compositionally biased region" description="Acidic residues" evidence="5">
    <location>
        <begin position="563"/>
        <end position="582"/>
    </location>
</feature>
<dbReference type="PROSITE" id="PS50011">
    <property type="entry name" value="PROTEIN_KINASE_DOM"/>
    <property type="match status" value="1"/>
</dbReference>
<keyword evidence="3" id="KW-0995">Kinetochore</keyword>
<feature type="region of interest" description="Disordered" evidence="5">
    <location>
        <begin position="177"/>
        <end position="200"/>
    </location>
</feature>
<dbReference type="GO" id="GO:0032991">
    <property type="term" value="C:protein-containing complex"/>
    <property type="evidence" value="ECO:0007669"/>
    <property type="project" value="UniProtKB-ARBA"/>
</dbReference>
<evidence type="ECO:0000313" key="9">
    <source>
        <dbReference type="Proteomes" id="UP000305948"/>
    </source>
</evidence>
<evidence type="ECO:0000259" key="6">
    <source>
        <dbReference type="PROSITE" id="PS50011"/>
    </source>
</evidence>
<dbReference type="PROSITE" id="PS00108">
    <property type="entry name" value="PROTEIN_KINASE_ST"/>
    <property type="match status" value="1"/>
</dbReference>
<evidence type="ECO:0008006" key="10">
    <source>
        <dbReference type="Google" id="ProtNLM"/>
    </source>
</evidence>
<keyword evidence="9" id="KW-1185">Reference proteome</keyword>
<dbReference type="Gene3D" id="1.10.510.10">
    <property type="entry name" value="Transferase(Phosphotransferase) domain 1"/>
    <property type="match status" value="1"/>
</dbReference>
<dbReference type="CDD" id="cd13981">
    <property type="entry name" value="STKc_Bub1_BubR1"/>
    <property type="match status" value="1"/>
</dbReference>
<feature type="domain" description="Protein kinase" evidence="6">
    <location>
        <begin position="794"/>
        <end position="1106"/>
    </location>
</feature>
<dbReference type="PANTHER" id="PTHR14030">
    <property type="entry name" value="MITOTIC CHECKPOINT SERINE/THREONINE-PROTEIN KINASE BUB1"/>
    <property type="match status" value="1"/>
</dbReference>
<dbReference type="GO" id="GO:0000776">
    <property type="term" value="C:kinetochore"/>
    <property type="evidence" value="ECO:0007669"/>
    <property type="project" value="UniProtKB-KW"/>
</dbReference>
<feature type="non-terminal residue" evidence="8">
    <location>
        <position position="1125"/>
    </location>
</feature>
<dbReference type="InterPro" id="IPR012572">
    <property type="entry name" value="Mad3/Bub1_II"/>
</dbReference>
<evidence type="ECO:0000256" key="2">
    <source>
        <dbReference type="ARBA" id="ARBA00022454"/>
    </source>
</evidence>